<dbReference type="Proteomes" id="UP001153269">
    <property type="component" value="Unassembled WGS sequence"/>
</dbReference>
<proteinExistence type="predicted"/>
<evidence type="ECO:0000313" key="2">
    <source>
        <dbReference type="Proteomes" id="UP001153269"/>
    </source>
</evidence>
<dbReference type="AlphaFoldDB" id="A0A9N7U5V7"/>
<reference evidence="1" key="1">
    <citation type="submission" date="2020-03" db="EMBL/GenBank/DDBJ databases">
        <authorList>
            <person name="Weist P."/>
        </authorList>
    </citation>
    <scope>NUCLEOTIDE SEQUENCE</scope>
</reference>
<gene>
    <name evidence="1" type="ORF">PLEPLA_LOCUS13096</name>
</gene>
<evidence type="ECO:0000313" key="1">
    <source>
        <dbReference type="EMBL" id="CAB1425166.1"/>
    </source>
</evidence>
<protein>
    <submittedName>
        <fullName evidence="1">Uncharacterized protein</fullName>
    </submittedName>
</protein>
<comment type="caution">
    <text evidence="1">The sequence shown here is derived from an EMBL/GenBank/DDBJ whole genome shotgun (WGS) entry which is preliminary data.</text>
</comment>
<name>A0A9N7U5V7_PLEPL</name>
<dbReference type="EMBL" id="CADEAL010000781">
    <property type="protein sequence ID" value="CAB1425166.1"/>
    <property type="molecule type" value="Genomic_DNA"/>
</dbReference>
<sequence>MGGFRWRLGGRQEEAGPLCGRNEAAHLFTPADPMYVGERGPCVHSSRARRYMGRGSDRVLGCETDASIELSVIPPQTQTETARICISSCNSDRCEAKNVLKGTGVEPRVGKLACLLGWQADWLAGESGLSDCLARQPMGEVICRLRPHKSQLYDEHSAYDLWSTEEAS</sequence>
<organism evidence="1 2">
    <name type="scientific">Pleuronectes platessa</name>
    <name type="common">European plaice</name>
    <dbReference type="NCBI Taxonomy" id="8262"/>
    <lineage>
        <taxon>Eukaryota</taxon>
        <taxon>Metazoa</taxon>
        <taxon>Chordata</taxon>
        <taxon>Craniata</taxon>
        <taxon>Vertebrata</taxon>
        <taxon>Euteleostomi</taxon>
        <taxon>Actinopterygii</taxon>
        <taxon>Neopterygii</taxon>
        <taxon>Teleostei</taxon>
        <taxon>Neoteleostei</taxon>
        <taxon>Acanthomorphata</taxon>
        <taxon>Carangaria</taxon>
        <taxon>Pleuronectiformes</taxon>
        <taxon>Pleuronectoidei</taxon>
        <taxon>Pleuronectidae</taxon>
        <taxon>Pleuronectes</taxon>
    </lineage>
</organism>
<keyword evidence="2" id="KW-1185">Reference proteome</keyword>
<accession>A0A9N7U5V7</accession>